<evidence type="ECO:0000313" key="3">
    <source>
        <dbReference type="EMBL" id="PZQ80761.1"/>
    </source>
</evidence>
<feature type="compositionally biased region" description="Polar residues" evidence="1">
    <location>
        <begin position="83"/>
        <end position="94"/>
    </location>
</feature>
<evidence type="ECO:0000256" key="1">
    <source>
        <dbReference type="SAM" id="MobiDB-lite"/>
    </source>
</evidence>
<gene>
    <name evidence="3" type="ORF">DI549_16195</name>
</gene>
<evidence type="ECO:0000259" key="2">
    <source>
        <dbReference type="Pfam" id="PF13683"/>
    </source>
</evidence>
<reference evidence="3 4" key="1">
    <citation type="submission" date="2017-08" db="EMBL/GenBank/DDBJ databases">
        <title>Infants hospitalized years apart are colonized by the same room-sourced microbial strains.</title>
        <authorList>
            <person name="Brooks B."/>
            <person name="Olm M.R."/>
            <person name="Firek B.A."/>
            <person name="Baker R."/>
            <person name="Thomas B.C."/>
            <person name="Morowitz M.J."/>
            <person name="Banfield J.F."/>
        </authorList>
    </citation>
    <scope>NUCLEOTIDE SEQUENCE [LARGE SCALE GENOMIC DNA]</scope>
    <source>
        <strain evidence="3">S2_005_001_R2_27</strain>
    </source>
</reference>
<dbReference type="Proteomes" id="UP000248887">
    <property type="component" value="Unassembled WGS sequence"/>
</dbReference>
<feature type="compositionally biased region" description="Polar residues" evidence="1">
    <location>
        <begin position="66"/>
        <end position="75"/>
    </location>
</feature>
<comment type="caution">
    <text evidence="3">The sequence shown here is derived from an EMBL/GenBank/DDBJ whole genome shotgun (WGS) entry which is preliminary data.</text>
</comment>
<dbReference type="Pfam" id="PF13683">
    <property type="entry name" value="rve_3"/>
    <property type="match status" value="1"/>
</dbReference>
<feature type="domain" description="Integrase catalytic" evidence="2">
    <location>
        <begin position="24"/>
        <end position="54"/>
    </location>
</feature>
<proteinExistence type="predicted"/>
<sequence>MNQCDENDAVLRADPSRYPCCDNRRVAEARIVLKDWRQHYDDQRPYSSLGYRPPAPPGVVWPPAQTHAQNSNVSATRVRHSRVQASKTVSMPKQ</sequence>
<dbReference type="InterPro" id="IPR001584">
    <property type="entry name" value="Integrase_cat-core"/>
</dbReference>
<dbReference type="AlphaFoldDB" id="A0A2W5QQ35"/>
<protein>
    <recommendedName>
        <fullName evidence="2">Integrase catalytic domain-containing protein</fullName>
    </recommendedName>
</protein>
<name>A0A2W5QQ35_ANCNO</name>
<accession>A0A2W5QQ35</accession>
<organism evidence="3 4">
    <name type="scientific">Ancylobacter novellus</name>
    <name type="common">Thiobacillus novellus</name>
    <dbReference type="NCBI Taxonomy" id="921"/>
    <lineage>
        <taxon>Bacteria</taxon>
        <taxon>Pseudomonadati</taxon>
        <taxon>Pseudomonadota</taxon>
        <taxon>Alphaproteobacteria</taxon>
        <taxon>Hyphomicrobiales</taxon>
        <taxon>Xanthobacteraceae</taxon>
        <taxon>Ancylobacter</taxon>
    </lineage>
</organism>
<dbReference type="EMBL" id="QFQD01000057">
    <property type="protein sequence ID" value="PZQ80761.1"/>
    <property type="molecule type" value="Genomic_DNA"/>
</dbReference>
<dbReference type="GO" id="GO:0015074">
    <property type="term" value="P:DNA integration"/>
    <property type="evidence" value="ECO:0007669"/>
    <property type="project" value="InterPro"/>
</dbReference>
<evidence type="ECO:0000313" key="4">
    <source>
        <dbReference type="Proteomes" id="UP000248887"/>
    </source>
</evidence>
<feature type="region of interest" description="Disordered" evidence="1">
    <location>
        <begin position="65"/>
        <end position="94"/>
    </location>
</feature>